<reference evidence="2 3" key="1">
    <citation type="journal article" date="2000" name="Arch. Microbiol.">
        <title>Rhodobaca bogoriensis gen. nov. and sp. nov., an alkaliphilic purple nonsulfur bacterium from African Rift Valley soda lakes.</title>
        <authorList>
            <person name="Milford A.D."/>
            <person name="Achenbach L.A."/>
            <person name="Jung D.O."/>
            <person name="Madigan M.T."/>
        </authorList>
    </citation>
    <scope>NUCLEOTIDE SEQUENCE [LARGE SCALE GENOMIC DNA]</scope>
    <source>
        <strain evidence="2 3">2376</strain>
    </source>
</reference>
<feature type="region of interest" description="Disordered" evidence="1">
    <location>
        <begin position="125"/>
        <end position="180"/>
    </location>
</feature>
<organism evidence="2 3">
    <name type="scientific">Rhabdonatronobacter sediminivivens</name>
    <dbReference type="NCBI Taxonomy" id="2743469"/>
    <lineage>
        <taxon>Bacteria</taxon>
        <taxon>Pseudomonadati</taxon>
        <taxon>Pseudomonadota</taxon>
        <taxon>Alphaproteobacteria</taxon>
        <taxon>Rhodobacterales</taxon>
        <taxon>Paracoccaceae</taxon>
        <taxon>Rhabdonatronobacter</taxon>
    </lineage>
</organism>
<dbReference type="RefSeq" id="WP_179904813.1">
    <property type="nucleotide sequence ID" value="NZ_JACBXS010000005.1"/>
</dbReference>
<dbReference type="AlphaFoldDB" id="A0A7Z0HXR5"/>
<protein>
    <submittedName>
        <fullName evidence="2">Uncharacterized protein</fullName>
    </submittedName>
</protein>
<dbReference type="EMBL" id="JACBXS010000005">
    <property type="protein sequence ID" value="NYS24115.1"/>
    <property type="molecule type" value="Genomic_DNA"/>
</dbReference>
<accession>A0A7Z0HXR5</accession>
<feature type="compositionally biased region" description="Low complexity" evidence="1">
    <location>
        <begin position="146"/>
        <end position="155"/>
    </location>
</feature>
<comment type="caution">
    <text evidence="2">The sequence shown here is derived from an EMBL/GenBank/DDBJ whole genome shotgun (WGS) entry which is preliminary data.</text>
</comment>
<name>A0A7Z0HXR5_9RHOB</name>
<proteinExistence type="predicted"/>
<sequence>MFYLVDILVGFSALAAAAYCLVLSRRLRALTRIDGTVGGAVAVLSSQVDSMTRALDHARRASSESQKGLSEQTERAEAAVRRLELLMVSLQAAPESRSGPSSVTPADTAQVQAALTSPAPLGGSIFGPSAVAPRQGNGAFWRDTATHPTPATDTPEQADPAPKPRSRPRILRHRRTRGAA</sequence>
<evidence type="ECO:0000313" key="2">
    <source>
        <dbReference type="EMBL" id="NYS24115.1"/>
    </source>
</evidence>
<keyword evidence="3" id="KW-1185">Reference proteome</keyword>
<dbReference type="Proteomes" id="UP000529417">
    <property type="component" value="Unassembled WGS sequence"/>
</dbReference>
<gene>
    <name evidence="2" type="ORF">HUK65_03850</name>
</gene>
<feature type="compositionally biased region" description="Basic residues" evidence="1">
    <location>
        <begin position="164"/>
        <end position="180"/>
    </location>
</feature>
<evidence type="ECO:0000313" key="3">
    <source>
        <dbReference type="Proteomes" id="UP000529417"/>
    </source>
</evidence>
<evidence type="ECO:0000256" key="1">
    <source>
        <dbReference type="SAM" id="MobiDB-lite"/>
    </source>
</evidence>